<feature type="non-terminal residue" evidence="2">
    <location>
        <position position="29"/>
    </location>
</feature>
<dbReference type="AlphaFoldDB" id="A0A392VJS2"/>
<comment type="caution">
    <text evidence="2">The sequence shown here is derived from an EMBL/GenBank/DDBJ whole genome shotgun (WGS) entry which is preliminary data.</text>
</comment>
<proteinExistence type="predicted"/>
<evidence type="ECO:0000313" key="3">
    <source>
        <dbReference type="Proteomes" id="UP000265520"/>
    </source>
</evidence>
<organism evidence="2 3">
    <name type="scientific">Trifolium medium</name>
    <dbReference type="NCBI Taxonomy" id="97028"/>
    <lineage>
        <taxon>Eukaryota</taxon>
        <taxon>Viridiplantae</taxon>
        <taxon>Streptophyta</taxon>
        <taxon>Embryophyta</taxon>
        <taxon>Tracheophyta</taxon>
        <taxon>Spermatophyta</taxon>
        <taxon>Magnoliopsida</taxon>
        <taxon>eudicotyledons</taxon>
        <taxon>Gunneridae</taxon>
        <taxon>Pentapetalae</taxon>
        <taxon>rosids</taxon>
        <taxon>fabids</taxon>
        <taxon>Fabales</taxon>
        <taxon>Fabaceae</taxon>
        <taxon>Papilionoideae</taxon>
        <taxon>50 kb inversion clade</taxon>
        <taxon>NPAAA clade</taxon>
        <taxon>Hologalegina</taxon>
        <taxon>IRL clade</taxon>
        <taxon>Trifolieae</taxon>
        <taxon>Trifolium</taxon>
    </lineage>
</organism>
<reference evidence="2 3" key="1">
    <citation type="journal article" date="2018" name="Front. Plant Sci.">
        <title>Red Clover (Trifolium pratense) and Zigzag Clover (T. medium) - A Picture of Genomic Similarities and Differences.</title>
        <authorList>
            <person name="Dluhosova J."/>
            <person name="Istvanek J."/>
            <person name="Nedelnik J."/>
            <person name="Repkova J."/>
        </authorList>
    </citation>
    <scope>NUCLEOTIDE SEQUENCE [LARGE SCALE GENOMIC DNA]</scope>
    <source>
        <strain evidence="3">cv. 10/8</strain>
        <tissue evidence="2">Leaf</tissue>
    </source>
</reference>
<dbReference type="EMBL" id="LXQA011160622">
    <property type="protein sequence ID" value="MCI87221.1"/>
    <property type="molecule type" value="Genomic_DNA"/>
</dbReference>
<evidence type="ECO:0000313" key="2">
    <source>
        <dbReference type="EMBL" id="MCI87221.1"/>
    </source>
</evidence>
<dbReference type="Proteomes" id="UP000265520">
    <property type="component" value="Unassembled WGS sequence"/>
</dbReference>
<protein>
    <submittedName>
        <fullName evidence="2">Uncharacterized protein</fullName>
    </submittedName>
</protein>
<name>A0A392VJS2_9FABA</name>
<feature type="region of interest" description="Disordered" evidence="1">
    <location>
        <begin position="1"/>
        <end position="29"/>
    </location>
</feature>
<accession>A0A392VJS2</accession>
<evidence type="ECO:0000256" key="1">
    <source>
        <dbReference type="SAM" id="MobiDB-lite"/>
    </source>
</evidence>
<keyword evidence="3" id="KW-1185">Reference proteome</keyword>
<sequence>MTGSKCKTGRYTARNRLNASAQNFPKKAL</sequence>